<keyword evidence="5" id="KW-0560">Oxidoreductase</keyword>
<dbReference type="Gene3D" id="3.50.50.60">
    <property type="entry name" value="FAD/NAD(P)-binding domain"/>
    <property type="match status" value="2"/>
</dbReference>
<dbReference type="InterPro" id="IPR000960">
    <property type="entry name" value="Flavin_mOase"/>
</dbReference>
<comment type="caution">
    <text evidence="6">The sequence shown here is derived from an EMBL/GenBank/DDBJ whole genome shotgun (WGS) entry which is preliminary data.</text>
</comment>
<dbReference type="EMBL" id="JAQQWM010000002">
    <property type="protein sequence ID" value="KAK8076912.1"/>
    <property type="molecule type" value="Genomic_DNA"/>
</dbReference>
<dbReference type="Proteomes" id="UP001446871">
    <property type="component" value="Unassembled WGS sequence"/>
</dbReference>
<organism evidence="6 7">
    <name type="scientific">Apiospora saccharicola</name>
    <dbReference type="NCBI Taxonomy" id="335842"/>
    <lineage>
        <taxon>Eukaryota</taxon>
        <taxon>Fungi</taxon>
        <taxon>Dikarya</taxon>
        <taxon>Ascomycota</taxon>
        <taxon>Pezizomycotina</taxon>
        <taxon>Sordariomycetes</taxon>
        <taxon>Xylariomycetidae</taxon>
        <taxon>Amphisphaeriales</taxon>
        <taxon>Apiosporaceae</taxon>
        <taxon>Apiospora</taxon>
    </lineage>
</organism>
<dbReference type="PRINTS" id="PR00370">
    <property type="entry name" value="FMOXYGENASE"/>
</dbReference>
<proteinExistence type="inferred from homology"/>
<reference evidence="6 7" key="1">
    <citation type="submission" date="2023-01" db="EMBL/GenBank/DDBJ databases">
        <title>Analysis of 21 Apiospora genomes using comparative genomics revels a genus with tremendous synthesis potential of carbohydrate active enzymes and secondary metabolites.</title>
        <authorList>
            <person name="Sorensen T."/>
        </authorList>
    </citation>
    <scope>NUCLEOTIDE SEQUENCE [LARGE SCALE GENOMIC DNA]</scope>
    <source>
        <strain evidence="6 7">CBS 83171</strain>
    </source>
</reference>
<name>A0ABR1W1H3_9PEZI</name>
<evidence type="ECO:0000256" key="3">
    <source>
        <dbReference type="ARBA" id="ARBA00022827"/>
    </source>
</evidence>
<keyword evidence="2" id="KW-0285">Flavoprotein</keyword>
<comment type="similarity">
    <text evidence="1">Belongs to the FMO family.</text>
</comment>
<dbReference type="InterPro" id="IPR020946">
    <property type="entry name" value="Flavin_mOase-like"/>
</dbReference>
<gene>
    <name evidence="6" type="ORF">PG996_003082</name>
</gene>
<keyword evidence="3" id="KW-0274">FAD</keyword>
<dbReference type="InterPro" id="IPR036188">
    <property type="entry name" value="FAD/NAD-bd_sf"/>
</dbReference>
<evidence type="ECO:0000313" key="7">
    <source>
        <dbReference type="Proteomes" id="UP001446871"/>
    </source>
</evidence>
<evidence type="ECO:0000256" key="1">
    <source>
        <dbReference type="ARBA" id="ARBA00009183"/>
    </source>
</evidence>
<sequence>MNKAAPDNSMENISVAVIGTGPAGMTTLKCLREEGFDAVGLERRDRIGGLWSTSSNETFTSVLDGTITNISKFITGFSDYPLPQDGPDFLTSAKAAKYFEGYASHFGLHQHVRFGTTVHKVVRNKADTAWDIYMTDANGDSIQTFDKVAFCHGCESVPSLPPMPNRARFAGQVIHAQAYRSEEDYMGKRVLVVGNGNTACEAAVKLSKHASKVYQSYRRGRAAFSRQGEAGVPFDTGFSWPSLRLKYFLDYSVPWLTWPFANRAMNAQMIRDASRTEPVLSKDDNLAERRKRTERRMREDWHILPCASLEFVHPIVQDEFVPALRRGDIIPVRGFKAFVSKTGVQLADDMVVDVDVVIFCTGYTHDFDILPELEMNGACGLPLKTTEQLAKQRCKDEARCSPKGPPHLPRLFQMMFPPKRADSIAFVSWMAPQEGSWSISELASMALAQVWAAETAKATGLDKQSTAAVKHHRAPALLPSQDVMNAQVDQYHAWWRREWKKEHGMRSGYVQAHPFYRFLHGAAGTGLYEHLDHALSGRGWRLWWQDADLWTWLARGPMNNYAYRIFDTNPDGVPGCGRKAWPEARDTLKQSYEYFKGYQQEMQNKCKEKLI</sequence>
<accession>A0ABR1W1H3</accession>
<dbReference type="InterPro" id="IPR050346">
    <property type="entry name" value="FMO-like"/>
</dbReference>
<dbReference type="PANTHER" id="PTHR23023">
    <property type="entry name" value="DIMETHYLANILINE MONOOXYGENASE"/>
    <property type="match status" value="1"/>
</dbReference>
<dbReference type="SUPFAM" id="SSF51905">
    <property type="entry name" value="FAD/NAD(P)-binding domain"/>
    <property type="match status" value="2"/>
</dbReference>
<evidence type="ECO:0000256" key="5">
    <source>
        <dbReference type="ARBA" id="ARBA00023002"/>
    </source>
</evidence>
<protein>
    <submittedName>
        <fullName evidence="6">Uncharacterized protein</fullName>
    </submittedName>
</protein>
<keyword evidence="4" id="KW-0521">NADP</keyword>
<evidence type="ECO:0000256" key="4">
    <source>
        <dbReference type="ARBA" id="ARBA00022857"/>
    </source>
</evidence>
<evidence type="ECO:0000313" key="6">
    <source>
        <dbReference type="EMBL" id="KAK8076912.1"/>
    </source>
</evidence>
<keyword evidence="7" id="KW-1185">Reference proteome</keyword>
<dbReference type="Pfam" id="PF00743">
    <property type="entry name" value="FMO-like"/>
    <property type="match status" value="1"/>
</dbReference>
<evidence type="ECO:0000256" key="2">
    <source>
        <dbReference type="ARBA" id="ARBA00022630"/>
    </source>
</evidence>